<dbReference type="Gene3D" id="2.60.40.1180">
    <property type="entry name" value="Golgi alpha-mannosidase II"/>
    <property type="match status" value="1"/>
</dbReference>
<feature type="domain" description="Glycosyl hydrolase family 95 catalytic" evidence="3">
    <location>
        <begin position="299"/>
        <end position="704"/>
    </location>
</feature>
<feature type="domain" description="Alpha fucosidase A-like C-terminal" evidence="2">
    <location>
        <begin position="706"/>
        <end position="768"/>
    </location>
</feature>
<dbReference type="EMBL" id="CP025938">
    <property type="protein sequence ID" value="AUS04352.1"/>
    <property type="molecule type" value="Genomic_DNA"/>
</dbReference>
<dbReference type="Pfam" id="PF21307">
    <property type="entry name" value="Glyco_hydro_95_C"/>
    <property type="match status" value="1"/>
</dbReference>
<dbReference type="KEGG" id="taj:C1A40_02185"/>
<dbReference type="GO" id="GO:0004560">
    <property type="term" value="F:alpha-L-fucosidase activity"/>
    <property type="evidence" value="ECO:0007669"/>
    <property type="project" value="InterPro"/>
</dbReference>
<evidence type="ECO:0000313" key="5">
    <source>
        <dbReference type="Proteomes" id="UP000236592"/>
    </source>
</evidence>
<dbReference type="InterPro" id="IPR054363">
    <property type="entry name" value="GH95_cat"/>
</dbReference>
<evidence type="ECO:0000259" key="3">
    <source>
        <dbReference type="Pfam" id="PF22124"/>
    </source>
</evidence>
<dbReference type="AlphaFoldDB" id="A0A2I7SEM3"/>
<gene>
    <name evidence="4" type="ORF">C1A40_02185</name>
</gene>
<dbReference type="Gene3D" id="1.50.10.10">
    <property type="match status" value="1"/>
</dbReference>
<sequence length="786" mass="89622">MISIQKIFILATLFGFFSYDYPVVGQEFQNVQRLWYTSPAEDWNNALPVGNGRLGAMVFGNPIHERIQLNEDSMWPGSAEWPNSKGSPEDLAEIRALIKAGEVHLADSLIVERFSYKAVARSHQTMGDLFIDFEDKKVSNYTRTLNLTEAFASSNYEMDGYKVTQKVFASAEDDVLVVNISTENPEGLNYNLKLSRPQDQGRETVRVYSILNNTLKMEGMVTQYGGMLNSVPIEINHGVRFETLLQVKNDSGSVSANQNELHLNNVKAATIYIVCNTSFYTENYAQKNEETLKKINSSSYHNILNRHIEDYQSLFLRTQLDLGHHELDSLPTNERLKRIKSGENDIDLTTKLFDYGRYLLISSSRPGTNPANLQGIWNEHIQAPWNADYHLNINLQMNYWLADVTNLSECHQPLFNLSDRLIERGKILAKEQYGMRGTVAHHTTDLWATPWMRAEKPYWGSWIHGGAWVAQHYWEHYRFTEDVDFLKKRVYPALKAYAEFYSDWLALDQNDNSLVSYPETSPENAYLAADGKPAAVSRGNAMGYQIIAEIFDNTIATAQILGFEDNFIKTISEQRSRLRAGIQIGSDGRLLEWDHEYEEHEKGHRHMSHLYALHPGDDITLQNPELFEAAKKTIRYRLDHGGAGPGWSRAWIINFFARLLDAHAVEENIQLFKERSVYGNLLDVHPPFQIDGNFGFTAGIAEALLQSHEGFLRILPTLPNSWKSGTISGLKARGNILVDISWENNQLRELTLTSSVTKDVSLVYKGETKRIRLIKDTSLHLDKNLN</sequence>
<dbReference type="Gene3D" id="2.70.98.50">
    <property type="entry name" value="putative glycoside hydrolase family protein from bacillus halodurans"/>
    <property type="match status" value="1"/>
</dbReference>
<dbReference type="PANTHER" id="PTHR31084:SF0">
    <property type="entry name" value="ALPHA-L-FUCOSIDASE 2"/>
    <property type="match status" value="1"/>
</dbReference>
<dbReference type="InterPro" id="IPR008928">
    <property type="entry name" value="6-hairpin_glycosidase_sf"/>
</dbReference>
<dbReference type="Pfam" id="PF14498">
    <property type="entry name" value="Glyco_hyd_65N_2"/>
    <property type="match status" value="1"/>
</dbReference>
<dbReference type="InterPro" id="IPR013780">
    <property type="entry name" value="Glyco_hydro_b"/>
</dbReference>
<evidence type="ECO:0000259" key="1">
    <source>
        <dbReference type="Pfam" id="PF14498"/>
    </source>
</evidence>
<dbReference type="RefSeq" id="WP_102994462.1">
    <property type="nucleotide sequence ID" value="NZ_CP025938.1"/>
</dbReference>
<dbReference type="SUPFAM" id="SSF48208">
    <property type="entry name" value="Six-hairpin glycosidases"/>
    <property type="match status" value="1"/>
</dbReference>
<dbReference type="GO" id="GO:0005975">
    <property type="term" value="P:carbohydrate metabolic process"/>
    <property type="evidence" value="ECO:0007669"/>
    <property type="project" value="InterPro"/>
</dbReference>
<feature type="domain" description="Glycosyl hydrolase family 95 N-terminal" evidence="1">
    <location>
        <begin position="34"/>
        <end position="279"/>
    </location>
</feature>
<dbReference type="InterPro" id="IPR027414">
    <property type="entry name" value="GH95_N_dom"/>
</dbReference>
<dbReference type="PANTHER" id="PTHR31084">
    <property type="entry name" value="ALPHA-L-FUCOSIDASE 2"/>
    <property type="match status" value="1"/>
</dbReference>
<dbReference type="OrthoDB" id="9802600at2"/>
<evidence type="ECO:0000313" key="4">
    <source>
        <dbReference type="EMBL" id="AUS04352.1"/>
    </source>
</evidence>
<dbReference type="Pfam" id="PF22124">
    <property type="entry name" value="Glyco_hydro_95_cat"/>
    <property type="match status" value="1"/>
</dbReference>
<evidence type="ECO:0000259" key="2">
    <source>
        <dbReference type="Pfam" id="PF21307"/>
    </source>
</evidence>
<dbReference type="InterPro" id="IPR012341">
    <property type="entry name" value="6hp_glycosidase-like_sf"/>
</dbReference>
<protein>
    <submittedName>
        <fullName evidence="4">Uncharacterized protein</fullName>
    </submittedName>
</protein>
<dbReference type="Proteomes" id="UP000236592">
    <property type="component" value="Chromosome"/>
</dbReference>
<reference evidence="5" key="1">
    <citation type="submission" date="2018-01" db="EMBL/GenBank/DDBJ databases">
        <title>Complete genome of Tamlana sp. UJ94.</title>
        <authorList>
            <person name="Jung J."/>
            <person name="Chung D."/>
            <person name="Bae S.S."/>
            <person name="Baek K."/>
        </authorList>
    </citation>
    <scope>NUCLEOTIDE SEQUENCE [LARGE SCALE GENOMIC DNA]</scope>
    <source>
        <strain evidence="5">UJ94</strain>
    </source>
</reference>
<dbReference type="InterPro" id="IPR049053">
    <property type="entry name" value="AFCA-like_C"/>
</dbReference>
<organism evidence="4 5">
    <name type="scientific">Pseudotamlana carrageenivorans</name>
    <dbReference type="NCBI Taxonomy" id="2069432"/>
    <lineage>
        <taxon>Bacteria</taxon>
        <taxon>Pseudomonadati</taxon>
        <taxon>Bacteroidota</taxon>
        <taxon>Flavobacteriia</taxon>
        <taxon>Flavobacteriales</taxon>
        <taxon>Flavobacteriaceae</taxon>
        <taxon>Pseudotamlana</taxon>
    </lineage>
</organism>
<dbReference type="InterPro" id="IPR016518">
    <property type="entry name" value="Alpha-L-fucosidase"/>
</dbReference>
<dbReference type="PIRSF" id="PIRSF007663">
    <property type="entry name" value="UCP007663"/>
    <property type="match status" value="1"/>
</dbReference>
<name>A0A2I7SEM3_9FLAO</name>
<accession>A0A2I7SEM3</accession>
<proteinExistence type="predicted"/>
<keyword evidence="5" id="KW-1185">Reference proteome</keyword>